<evidence type="ECO:0000256" key="1">
    <source>
        <dbReference type="SAM" id="MobiDB-lite"/>
    </source>
</evidence>
<dbReference type="InterPro" id="IPR020422">
    <property type="entry name" value="TYR_PHOSPHATASE_DUAL_dom"/>
</dbReference>
<dbReference type="GO" id="GO:0008579">
    <property type="term" value="F:JUN kinase phosphatase activity"/>
    <property type="evidence" value="ECO:0007669"/>
    <property type="project" value="TreeGrafter"/>
</dbReference>
<dbReference type="CDD" id="cd14498">
    <property type="entry name" value="DSP"/>
    <property type="match status" value="1"/>
</dbReference>
<feature type="compositionally biased region" description="Polar residues" evidence="1">
    <location>
        <begin position="43"/>
        <end position="56"/>
    </location>
</feature>
<feature type="compositionally biased region" description="Basic residues" evidence="1">
    <location>
        <begin position="1"/>
        <end position="14"/>
    </location>
</feature>
<protein>
    <submittedName>
        <fullName evidence="4">Uncharacterized protein</fullName>
    </submittedName>
</protein>
<sequence>MEHSANKAKPRRRSYSGAVPSGPETPRQQNRNNGRGLTRENSQKLSYNAKSENSSRVFPEDLSRQSRGRRNSFDTSELSGAVNADTNKSCCNMKLSDLFNEKFRDKVYNSFEASIIEERKGNRARHVGRSISSIRKNSSVHSFSLAGFTNMTSSISQFRAMSLITDNILLGGREDAENAAQLIEYGVTHVLNTAQQLPNYFPQHFVYLKVGLLDATNANVVEVMESVVSFLSHVERVQGRVLLHCLAGVSRSVSVLLMHLMVRHRLCLQHSFRYVRSCRPQINPNDAFKLQLARLEVQELRYSSVAKDGDKMWDFYEWNAIKRTMPTTRVQDDAVDNNDIDSSDRMMLEYQLSQQQHEERDRERDGNLDSSFDSACCMIC</sequence>
<evidence type="ECO:0000259" key="2">
    <source>
        <dbReference type="PROSITE" id="PS50054"/>
    </source>
</evidence>
<dbReference type="PROSITE" id="PS50056">
    <property type="entry name" value="TYR_PHOSPHATASE_2"/>
    <property type="match status" value="1"/>
</dbReference>
<feature type="compositionally biased region" description="Polar residues" evidence="1">
    <location>
        <begin position="26"/>
        <end position="36"/>
    </location>
</feature>
<dbReference type="PROSITE" id="PS50054">
    <property type="entry name" value="TYR_PHOSPHATASE_DUAL"/>
    <property type="match status" value="1"/>
</dbReference>
<dbReference type="EMBL" id="HBIC01060792">
    <property type="protein sequence ID" value="CAE0302306.1"/>
    <property type="molecule type" value="Transcribed_RNA"/>
</dbReference>
<accession>A0A7S3HR27</accession>
<name>A0A7S3HR27_9STRA</name>
<feature type="domain" description="Tyrosine-protein phosphatase" evidence="2">
    <location>
        <begin position="160"/>
        <end position="301"/>
    </location>
</feature>
<dbReference type="SMART" id="SM00195">
    <property type="entry name" value="DSPc"/>
    <property type="match status" value="1"/>
</dbReference>
<proteinExistence type="predicted"/>
<reference evidence="4" key="1">
    <citation type="submission" date="2021-01" db="EMBL/GenBank/DDBJ databases">
        <authorList>
            <person name="Corre E."/>
            <person name="Pelletier E."/>
            <person name="Niang G."/>
            <person name="Scheremetjew M."/>
            <person name="Finn R."/>
            <person name="Kale V."/>
            <person name="Holt S."/>
            <person name="Cochrane G."/>
            <person name="Meng A."/>
            <person name="Brown T."/>
            <person name="Cohen L."/>
        </authorList>
    </citation>
    <scope>NUCLEOTIDE SEQUENCE</scope>
    <source>
        <strain evidence="4">CCAP 955/1</strain>
    </source>
</reference>
<dbReference type="SUPFAM" id="SSF52799">
    <property type="entry name" value="(Phosphotyrosine protein) phosphatases II"/>
    <property type="match status" value="1"/>
</dbReference>
<dbReference type="PANTHER" id="PTHR46377:SF1">
    <property type="entry name" value="DUAL SPECIFICITY PROTEIN PHOSPHATASE 19"/>
    <property type="match status" value="1"/>
</dbReference>
<dbReference type="Gene3D" id="3.90.190.10">
    <property type="entry name" value="Protein tyrosine phosphatase superfamily"/>
    <property type="match status" value="1"/>
</dbReference>
<dbReference type="AlphaFoldDB" id="A0A7S3HR27"/>
<dbReference type="InterPro" id="IPR000387">
    <property type="entry name" value="Tyr_Pase_dom"/>
</dbReference>
<dbReference type="GO" id="GO:0005737">
    <property type="term" value="C:cytoplasm"/>
    <property type="evidence" value="ECO:0007669"/>
    <property type="project" value="TreeGrafter"/>
</dbReference>
<dbReference type="InterPro" id="IPR029021">
    <property type="entry name" value="Prot-tyrosine_phosphatase-like"/>
</dbReference>
<gene>
    <name evidence="4" type="ORF">SELO1098_LOCUS31163</name>
</gene>
<dbReference type="Pfam" id="PF00782">
    <property type="entry name" value="DSPc"/>
    <property type="match status" value="1"/>
</dbReference>
<organism evidence="4">
    <name type="scientific">Spumella elongata</name>
    <dbReference type="NCBI Taxonomy" id="89044"/>
    <lineage>
        <taxon>Eukaryota</taxon>
        <taxon>Sar</taxon>
        <taxon>Stramenopiles</taxon>
        <taxon>Ochrophyta</taxon>
        <taxon>Chrysophyceae</taxon>
        <taxon>Chromulinales</taxon>
        <taxon>Chromulinaceae</taxon>
        <taxon>Spumella</taxon>
    </lineage>
</organism>
<dbReference type="InterPro" id="IPR000340">
    <property type="entry name" value="Dual-sp_phosphatase_cat-dom"/>
</dbReference>
<evidence type="ECO:0000259" key="3">
    <source>
        <dbReference type="PROSITE" id="PS50056"/>
    </source>
</evidence>
<dbReference type="PANTHER" id="PTHR46377">
    <property type="entry name" value="DUAL SPECIFICITY PROTEIN PHOSPHATASE 19"/>
    <property type="match status" value="1"/>
</dbReference>
<evidence type="ECO:0000313" key="4">
    <source>
        <dbReference type="EMBL" id="CAE0302306.1"/>
    </source>
</evidence>
<feature type="region of interest" description="Disordered" evidence="1">
    <location>
        <begin position="1"/>
        <end position="75"/>
    </location>
</feature>
<feature type="domain" description="Tyrosine specific protein phosphatases" evidence="3">
    <location>
        <begin position="228"/>
        <end position="282"/>
    </location>
</feature>